<dbReference type="AlphaFoldDB" id="A0AAN6VSK7"/>
<feature type="compositionally biased region" description="Low complexity" evidence="1">
    <location>
        <begin position="273"/>
        <end position="292"/>
    </location>
</feature>
<organism evidence="3 4">
    <name type="scientific">Chaetomidium leptoderma</name>
    <dbReference type="NCBI Taxonomy" id="669021"/>
    <lineage>
        <taxon>Eukaryota</taxon>
        <taxon>Fungi</taxon>
        <taxon>Dikarya</taxon>
        <taxon>Ascomycota</taxon>
        <taxon>Pezizomycotina</taxon>
        <taxon>Sordariomycetes</taxon>
        <taxon>Sordariomycetidae</taxon>
        <taxon>Sordariales</taxon>
        <taxon>Chaetomiaceae</taxon>
        <taxon>Chaetomidium</taxon>
    </lineage>
</organism>
<feature type="transmembrane region" description="Helical" evidence="2">
    <location>
        <begin position="58"/>
        <end position="79"/>
    </location>
</feature>
<name>A0AAN6VSK7_9PEZI</name>
<evidence type="ECO:0000256" key="1">
    <source>
        <dbReference type="SAM" id="MobiDB-lite"/>
    </source>
</evidence>
<feature type="region of interest" description="Disordered" evidence="1">
    <location>
        <begin position="183"/>
        <end position="236"/>
    </location>
</feature>
<keyword evidence="4" id="KW-1185">Reference proteome</keyword>
<feature type="compositionally biased region" description="Basic and acidic residues" evidence="1">
    <location>
        <begin position="307"/>
        <end position="316"/>
    </location>
</feature>
<proteinExistence type="predicted"/>
<feature type="transmembrane region" description="Helical" evidence="2">
    <location>
        <begin position="140"/>
        <end position="169"/>
    </location>
</feature>
<reference evidence="3" key="1">
    <citation type="journal article" date="2023" name="Mol. Phylogenet. Evol.">
        <title>Genome-scale phylogeny and comparative genomics of the fungal order Sordariales.</title>
        <authorList>
            <person name="Hensen N."/>
            <person name="Bonometti L."/>
            <person name="Westerberg I."/>
            <person name="Brannstrom I.O."/>
            <person name="Guillou S."/>
            <person name="Cros-Aarteil S."/>
            <person name="Calhoun S."/>
            <person name="Haridas S."/>
            <person name="Kuo A."/>
            <person name="Mondo S."/>
            <person name="Pangilinan J."/>
            <person name="Riley R."/>
            <person name="LaButti K."/>
            <person name="Andreopoulos B."/>
            <person name="Lipzen A."/>
            <person name="Chen C."/>
            <person name="Yan M."/>
            <person name="Daum C."/>
            <person name="Ng V."/>
            <person name="Clum A."/>
            <person name="Steindorff A."/>
            <person name="Ohm R.A."/>
            <person name="Martin F."/>
            <person name="Silar P."/>
            <person name="Natvig D.O."/>
            <person name="Lalanne C."/>
            <person name="Gautier V."/>
            <person name="Ament-Velasquez S.L."/>
            <person name="Kruys A."/>
            <person name="Hutchinson M.I."/>
            <person name="Powell A.J."/>
            <person name="Barry K."/>
            <person name="Miller A.N."/>
            <person name="Grigoriev I.V."/>
            <person name="Debuchy R."/>
            <person name="Gladieux P."/>
            <person name="Hiltunen Thoren M."/>
            <person name="Johannesson H."/>
        </authorList>
    </citation>
    <scope>NUCLEOTIDE SEQUENCE</scope>
    <source>
        <strain evidence="3">CBS 538.74</strain>
    </source>
</reference>
<accession>A0AAN6VSK7</accession>
<reference evidence="3" key="2">
    <citation type="submission" date="2023-05" db="EMBL/GenBank/DDBJ databases">
        <authorList>
            <consortium name="Lawrence Berkeley National Laboratory"/>
            <person name="Steindorff A."/>
            <person name="Hensen N."/>
            <person name="Bonometti L."/>
            <person name="Westerberg I."/>
            <person name="Brannstrom I.O."/>
            <person name="Guillou S."/>
            <person name="Cros-Aarteil S."/>
            <person name="Calhoun S."/>
            <person name="Haridas S."/>
            <person name="Kuo A."/>
            <person name="Mondo S."/>
            <person name="Pangilinan J."/>
            <person name="Riley R."/>
            <person name="Labutti K."/>
            <person name="Andreopoulos B."/>
            <person name="Lipzen A."/>
            <person name="Chen C."/>
            <person name="Yanf M."/>
            <person name="Daum C."/>
            <person name="Ng V."/>
            <person name="Clum A."/>
            <person name="Ohm R."/>
            <person name="Martin F."/>
            <person name="Silar P."/>
            <person name="Natvig D."/>
            <person name="Lalanne C."/>
            <person name="Gautier V."/>
            <person name="Ament-Velasquez S.L."/>
            <person name="Kruys A."/>
            <person name="Hutchinson M.I."/>
            <person name="Powell A.J."/>
            <person name="Barry K."/>
            <person name="Miller A.N."/>
            <person name="Grigoriev I.V."/>
            <person name="Debuchy R."/>
            <person name="Gladieux P."/>
            <person name="Thoren M.H."/>
            <person name="Johannesson H."/>
        </authorList>
    </citation>
    <scope>NUCLEOTIDE SEQUENCE</scope>
    <source>
        <strain evidence="3">CBS 538.74</strain>
    </source>
</reference>
<feature type="compositionally biased region" description="Low complexity" evidence="1">
    <location>
        <begin position="189"/>
        <end position="205"/>
    </location>
</feature>
<dbReference type="Proteomes" id="UP001302745">
    <property type="component" value="Unassembled WGS sequence"/>
</dbReference>
<evidence type="ECO:0000313" key="4">
    <source>
        <dbReference type="Proteomes" id="UP001302745"/>
    </source>
</evidence>
<keyword evidence="2" id="KW-0472">Membrane</keyword>
<keyword evidence="2" id="KW-0812">Transmembrane</keyword>
<sequence length="316" mass="34481">MNFCPVPDPTIGYLSSSFVTGIGPDLQAVCPAIPVSRGVLHLVVDFLRRFEFHKHIRLSDITHAITSLFGVLATMLTAISAPVLWVLGACFWVLSAVFSAVFSVVSVILRVVLSPLLVPWYAAVWCWDTFLAVYDELEPLIAYFSFAILLGVVSGTFIAILTTVLANLLDSWFPWLPQPRHRHRRTRSRAQSESRQQQHQTQQQQARRHSYGGEGRTTTTTKTHRNSPSPSYNNDSRHIEMAIYSTDSDSDSGVGSFGSSSRYAMMTPAVVAAGGGASSSSASASMAKTTSTSRRRTPLTVGVRVGDTIHEESSSG</sequence>
<evidence type="ECO:0000256" key="2">
    <source>
        <dbReference type="SAM" id="Phobius"/>
    </source>
</evidence>
<evidence type="ECO:0000313" key="3">
    <source>
        <dbReference type="EMBL" id="KAK4156492.1"/>
    </source>
</evidence>
<keyword evidence="2" id="KW-1133">Transmembrane helix</keyword>
<feature type="region of interest" description="Disordered" evidence="1">
    <location>
        <begin position="273"/>
        <end position="316"/>
    </location>
</feature>
<feature type="transmembrane region" description="Helical" evidence="2">
    <location>
        <begin position="85"/>
        <end position="109"/>
    </location>
</feature>
<dbReference type="EMBL" id="MU856867">
    <property type="protein sequence ID" value="KAK4156492.1"/>
    <property type="molecule type" value="Genomic_DNA"/>
</dbReference>
<protein>
    <submittedName>
        <fullName evidence="3">Uncharacterized protein</fullName>
    </submittedName>
</protein>
<comment type="caution">
    <text evidence="3">The sequence shown here is derived from an EMBL/GenBank/DDBJ whole genome shotgun (WGS) entry which is preliminary data.</text>
</comment>
<gene>
    <name evidence="3" type="ORF">C8A00DRAFT_30663</name>
</gene>